<dbReference type="AlphaFoldDB" id="A0AAF0DD16"/>
<feature type="transmembrane region" description="Helical" evidence="2">
    <location>
        <begin position="46"/>
        <end position="66"/>
    </location>
</feature>
<protein>
    <recommendedName>
        <fullName evidence="5">C6 transcription factor</fullName>
    </recommendedName>
</protein>
<evidence type="ECO:0000313" key="4">
    <source>
        <dbReference type="Proteomes" id="UP001219355"/>
    </source>
</evidence>
<dbReference type="EMBL" id="CP120627">
    <property type="protein sequence ID" value="WEW55297.1"/>
    <property type="molecule type" value="Genomic_DNA"/>
</dbReference>
<name>A0AAF0DD16_9EURO</name>
<keyword evidence="2" id="KW-1133">Transmembrane helix</keyword>
<proteinExistence type="predicted"/>
<evidence type="ECO:0000256" key="1">
    <source>
        <dbReference type="SAM" id="MobiDB-lite"/>
    </source>
</evidence>
<dbReference type="Proteomes" id="UP001219355">
    <property type="component" value="Chromosome 1"/>
</dbReference>
<reference evidence="3" key="1">
    <citation type="submission" date="2023-03" db="EMBL/GenBank/DDBJ databases">
        <title>Emydomyces testavorans Genome Sequence.</title>
        <authorList>
            <person name="Hoyer L."/>
        </authorList>
    </citation>
    <scope>NUCLEOTIDE SEQUENCE</scope>
    <source>
        <strain evidence="3">16-2883</strain>
    </source>
</reference>
<sequence length="272" mass="29905">MVTTRHHPQEFPPPAASTSTSKQALSKREHSPASPGHWAHIPSSLVMLWLLGSIPLVIWDTGYVLLRPHSMPGGALHKIWSPYALYGTVDYIYGWPAFRAQNGFTAAQASLNVVETICYLFYLSIVWTHGKAIGARGKPRTPERGMNWFLFERKYVDGRMGAIALLVVFSASVMTLSKTVLYGLNEVFSGFNNVGHNDLSVLVFLWIVPNLQFTRNDLALGNKVSDIPSSGLWIVFPSVATVLLGLEIIDALETASGVSRSARDNNPKPKAT</sequence>
<organism evidence="3 4">
    <name type="scientific">Emydomyces testavorans</name>
    <dbReference type="NCBI Taxonomy" id="2070801"/>
    <lineage>
        <taxon>Eukaryota</taxon>
        <taxon>Fungi</taxon>
        <taxon>Dikarya</taxon>
        <taxon>Ascomycota</taxon>
        <taxon>Pezizomycotina</taxon>
        <taxon>Eurotiomycetes</taxon>
        <taxon>Eurotiomycetidae</taxon>
        <taxon>Onygenales</taxon>
        <taxon>Nannizziopsiaceae</taxon>
        <taxon>Emydomyces</taxon>
    </lineage>
</organism>
<gene>
    <name evidence="3" type="ORF">PRK78_000726</name>
</gene>
<keyword evidence="2" id="KW-0812">Transmembrane</keyword>
<keyword evidence="2" id="KW-0472">Membrane</keyword>
<evidence type="ECO:0000313" key="3">
    <source>
        <dbReference type="EMBL" id="WEW55297.1"/>
    </source>
</evidence>
<evidence type="ECO:0008006" key="5">
    <source>
        <dbReference type="Google" id="ProtNLM"/>
    </source>
</evidence>
<accession>A0AAF0DD16</accession>
<keyword evidence="4" id="KW-1185">Reference proteome</keyword>
<feature type="transmembrane region" description="Helical" evidence="2">
    <location>
        <begin position="162"/>
        <end position="184"/>
    </location>
</feature>
<feature type="region of interest" description="Disordered" evidence="1">
    <location>
        <begin position="1"/>
        <end position="35"/>
    </location>
</feature>
<evidence type="ECO:0000256" key="2">
    <source>
        <dbReference type="SAM" id="Phobius"/>
    </source>
</evidence>
<dbReference type="PANTHER" id="PTHR37919:SF2">
    <property type="entry name" value="EXPERA DOMAIN-CONTAINING PROTEIN"/>
    <property type="match status" value="1"/>
</dbReference>
<dbReference type="PANTHER" id="PTHR37919">
    <property type="entry name" value="PROTEIN CBG05606"/>
    <property type="match status" value="1"/>
</dbReference>